<accession>A0A0D7A5K8</accession>
<dbReference type="PANTHER" id="PTHR12978:SF0">
    <property type="entry name" value="M7GPPPX DIPHOSPHATASE"/>
    <property type="match status" value="1"/>
</dbReference>
<comment type="similarity">
    <text evidence="1">Belongs to the HIT family.</text>
</comment>
<dbReference type="InterPro" id="IPR036265">
    <property type="entry name" value="HIT-like_sf"/>
</dbReference>
<dbReference type="InterPro" id="IPR011145">
    <property type="entry name" value="Scavenger_mRNA_decap_enz_N"/>
</dbReference>
<dbReference type="GO" id="GO:0000290">
    <property type="term" value="P:deadenylation-dependent decapping of nuclear-transcribed mRNA"/>
    <property type="evidence" value="ECO:0007669"/>
    <property type="project" value="InterPro"/>
</dbReference>
<dbReference type="GO" id="GO:0000340">
    <property type="term" value="F:RNA 7-methylguanosine cap binding"/>
    <property type="evidence" value="ECO:0007669"/>
    <property type="project" value="TreeGrafter"/>
</dbReference>
<protein>
    <submittedName>
        <fullName evidence="2">HIT-like protein</fullName>
    </submittedName>
</protein>
<dbReference type="Gene3D" id="3.30.200.40">
    <property type="entry name" value="Scavenger mRNA decapping enzyme, N-terminal domain"/>
    <property type="match status" value="1"/>
</dbReference>
<dbReference type="SUPFAM" id="SSF54197">
    <property type="entry name" value="HIT-like"/>
    <property type="match status" value="1"/>
</dbReference>
<dbReference type="InterPro" id="IPR008594">
    <property type="entry name" value="DcpS/DCS2"/>
</dbReference>
<dbReference type="Pfam" id="PF11969">
    <property type="entry name" value="DcpS_C"/>
    <property type="match status" value="1"/>
</dbReference>
<dbReference type="Gene3D" id="3.30.428.10">
    <property type="entry name" value="HIT-like"/>
    <property type="match status" value="1"/>
</dbReference>
<dbReference type="EMBL" id="KN882043">
    <property type="protein sequence ID" value="KIY46108.1"/>
    <property type="molecule type" value="Genomic_DNA"/>
</dbReference>
<evidence type="ECO:0000313" key="2">
    <source>
        <dbReference type="EMBL" id="KIY46108.1"/>
    </source>
</evidence>
<dbReference type="SUPFAM" id="SSF102860">
    <property type="entry name" value="mRNA decapping enzyme DcpS N-terminal domain"/>
    <property type="match status" value="1"/>
</dbReference>
<dbReference type="GO" id="GO:0005634">
    <property type="term" value="C:nucleus"/>
    <property type="evidence" value="ECO:0007669"/>
    <property type="project" value="TreeGrafter"/>
</dbReference>
<reference evidence="2 3" key="1">
    <citation type="journal article" date="2015" name="Fungal Genet. Biol.">
        <title>Evolution of novel wood decay mechanisms in Agaricales revealed by the genome sequences of Fistulina hepatica and Cylindrobasidium torrendii.</title>
        <authorList>
            <person name="Floudas D."/>
            <person name="Held B.W."/>
            <person name="Riley R."/>
            <person name="Nagy L.G."/>
            <person name="Koehler G."/>
            <person name="Ransdell A.S."/>
            <person name="Younus H."/>
            <person name="Chow J."/>
            <person name="Chiniquy J."/>
            <person name="Lipzen A."/>
            <person name="Tritt A."/>
            <person name="Sun H."/>
            <person name="Haridas S."/>
            <person name="LaButti K."/>
            <person name="Ohm R.A."/>
            <person name="Kues U."/>
            <person name="Blanchette R.A."/>
            <person name="Grigoriev I.V."/>
            <person name="Minto R.E."/>
            <person name="Hibbett D.S."/>
        </authorList>
    </citation>
    <scope>NUCLEOTIDE SEQUENCE [LARGE SCALE GENOMIC DNA]</scope>
    <source>
        <strain evidence="2 3">ATCC 64428</strain>
    </source>
</reference>
<proteinExistence type="inferred from homology"/>
<name>A0A0D7A5K8_9AGAR</name>
<organism evidence="2 3">
    <name type="scientific">Fistulina hepatica ATCC 64428</name>
    <dbReference type="NCBI Taxonomy" id="1128425"/>
    <lineage>
        <taxon>Eukaryota</taxon>
        <taxon>Fungi</taxon>
        <taxon>Dikarya</taxon>
        <taxon>Basidiomycota</taxon>
        <taxon>Agaricomycotina</taxon>
        <taxon>Agaricomycetes</taxon>
        <taxon>Agaricomycetidae</taxon>
        <taxon>Agaricales</taxon>
        <taxon>Fistulinaceae</taxon>
        <taxon>Fistulina</taxon>
    </lineage>
</organism>
<dbReference type="AlphaFoldDB" id="A0A0D7A5K8"/>
<dbReference type="GO" id="GO:0016787">
    <property type="term" value="F:hydrolase activity"/>
    <property type="evidence" value="ECO:0007669"/>
    <property type="project" value="InterPro"/>
</dbReference>
<dbReference type="OrthoDB" id="10264956at2759"/>
<dbReference type="GO" id="GO:0000932">
    <property type="term" value="C:P-body"/>
    <property type="evidence" value="ECO:0007669"/>
    <property type="project" value="TreeGrafter"/>
</dbReference>
<evidence type="ECO:0000313" key="3">
    <source>
        <dbReference type="Proteomes" id="UP000054144"/>
    </source>
</evidence>
<gene>
    <name evidence="2" type="ORF">FISHEDRAFT_47812</name>
</gene>
<dbReference type="PANTHER" id="PTHR12978">
    <property type="entry name" value="HISTIDINE TRIAD HIT PROTEIN MEMBER"/>
    <property type="match status" value="1"/>
</dbReference>
<keyword evidence="3" id="KW-1185">Reference proteome</keyword>
<sequence length="229" mass="26425">MWAWFAAVRERADVKINIVFPATEDHVRKYRKQQYAMFRESPELYKNIVEPYISSLPKSRTQWVQDILDGKSEVEKVLFSSSDFILLPDMKWDLRTLSSLYIVAIARNSSIKCLRDLRACHLPLLKGIEAAAHSVVQERWGLGFSDLRMFVHYQPTYYHFHVHIVNANAGESAARMSVGQAHLLGDVISLLEVDGHVYERMTLSYQLGLESKLAELYRLFSTTRERATS</sequence>
<evidence type="ECO:0000256" key="1">
    <source>
        <dbReference type="ARBA" id="ARBA00010208"/>
    </source>
</evidence>
<dbReference type="Proteomes" id="UP000054144">
    <property type="component" value="Unassembled WGS sequence"/>
</dbReference>
<dbReference type="Pfam" id="PF05652">
    <property type="entry name" value="DcpS"/>
    <property type="match status" value="1"/>
</dbReference>